<gene>
    <name evidence="1" type="ORF">MANES_11G049940v8</name>
</gene>
<dbReference type="EMBL" id="CM004397">
    <property type="protein sequence ID" value="KAG8643602.1"/>
    <property type="molecule type" value="Genomic_DNA"/>
</dbReference>
<organism evidence="1 2">
    <name type="scientific">Manihot esculenta</name>
    <name type="common">Cassava</name>
    <name type="synonym">Jatropha manihot</name>
    <dbReference type="NCBI Taxonomy" id="3983"/>
    <lineage>
        <taxon>Eukaryota</taxon>
        <taxon>Viridiplantae</taxon>
        <taxon>Streptophyta</taxon>
        <taxon>Embryophyta</taxon>
        <taxon>Tracheophyta</taxon>
        <taxon>Spermatophyta</taxon>
        <taxon>Magnoliopsida</taxon>
        <taxon>eudicotyledons</taxon>
        <taxon>Gunneridae</taxon>
        <taxon>Pentapetalae</taxon>
        <taxon>rosids</taxon>
        <taxon>fabids</taxon>
        <taxon>Malpighiales</taxon>
        <taxon>Euphorbiaceae</taxon>
        <taxon>Crotonoideae</taxon>
        <taxon>Manihoteae</taxon>
        <taxon>Manihot</taxon>
    </lineage>
</organism>
<proteinExistence type="predicted"/>
<sequence length="369" mass="39752">MAKKFIVILASVGVVAVLKLSDASTTKVFDITTYGAKGDDKTDCTMAFMKAWKDSCKNDGPAKIRVPKGTFMTAPITFQGPCKSTKPIIVEVQGTVKGTNDLSKYTEDTWFLFEKINGVVLTGGGTFDGQGSSVWKNTDCEKKKDCGRLPTSIKFQGVTNAVVSEITSINSKHFHFHITDCTNFKASNLNIVASGESPNTDGMHISDTNGVVVTNSKLEPIGSLGKYKNEADVKDVTISDCTLFNTTNGLRIKTWADSPPSAASSITFKDIIMKSVKNPIIIDQKYGSRSSTKPSRVKISNVHYNNIRGTSTSKVAVNFLCSPSVPCEKIELDDVDLTYTGIKKSKSPISASCVNAKVTFIGAHPPGCE</sequence>
<name>A0ACB7GTW5_MANES</name>
<reference evidence="2" key="1">
    <citation type="journal article" date="2016" name="Nat. Biotechnol.">
        <title>Sequencing wild and cultivated cassava and related species reveals extensive interspecific hybridization and genetic diversity.</title>
        <authorList>
            <person name="Bredeson J.V."/>
            <person name="Lyons J.B."/>
            <person name="Prochnik S.E."/>
            <person name="Wu G.A."/>
            <person name="Ha C.M."/>
            <person name="Edsinger-Gonzales E."/>
            <person name="Grimwood J."/>
            <person name="Schmutz J."/>
            <person name="Rabbi I.Y."/>
            <person name="Egesi C."/>
            <person name="Nauluvula P."/>
            <person name="Lebot V."/>
            <person name="Ndunguru J."/>
            <person name="Mkamilo G."/>
            <person name="Bart R.S."/>
            <person name="Setter T.L."/>
            <person name="Gleadow R.M."/>
            <person name="Kulakow P."/>
            <person name="Ferguson M.E."/>
            <person name="Rounsley S."/>
            <person name="Rokhsar D.S."/>
        </authorList>
    </citation>
    <scope>NUCLEOTIDE SEQUENCE [LARGE SCALE GENOMIC DNA]</scope>
    <source>
        <strain evidence="2">cv. AM560-2</strain>
    </source>
</reference>
<protein>
    <submittedName>
        <fullName evidence="1">Uncharacterized protein</fullName>
    </submittedName>
</protein>
<evidence type="ECO:0000313" key="1">
    <source>
        <dbReference type="EMBL" id="KAG8643602.1"/>
    </source>
</evidence>
<evidence type="ECO:0000313" key="2">
    <source>
        <dbReference type="Proteomes" id="UP000091857"/>
    </source>
</evidence>
<accession>A0ACB7GTW5</accession>
<comment type="caution">
    <text evidence="1">The sequence shown here is derived from an EMBL/GenBank/DDBJ whole genome shotgun (WGS) entry which is preliminary data.</text>
</comment>
<dbReference type="Proteomes" id="UP000091857">
    <property type="component" value="Chromosome 11"/>
</dbReference>
<keyword evidence="2" id="KW-1185">Reference proteome</keyword>